<dbReference type="Gene3D" id="2.30.30.40">
    <property type="entry name" value="SH3 Domains"/>
    <property type="match status" value="1"/>
</dbReference>
<evidence type="ECO:0000313" key="2">
    <source>
        <dbReference type="Proteomes" id="UP000069771"/>
    </source>
</evidence>
<proteinExistence type="predicted"/>
<accession>A0A140DVD9</accession>
<dbReference type="GeneID" id="78478176"/>
<dbReference type="Gene3D" id="2.70.70.10">
    <property type="entry name" value="Glucose Permease (Domain IIA)"/>
    <property type="match status" value="1"/>
</dbReference>
<dbReference type="Proteomes" id="UP000069771">
    <property type="component" value="Chromosome"/>
</dbReference>
<dbReference type="InterPro" id="IPR011055">
    <property type="entry name" value="Dup_hybrid_motif"/>
</dbReference>
<dbReference type="KEGG" id="fro:AALO17_14820"/>
<dbReference type="STRING" id="1702221.AALO17_14820"/>
<reference evidence="1 2" key="1">
    <citation type="journal article" date="2016" name="Gut Pathog.">
        <title>Whole genome sequencing of "Faecalibaculum rodentium" ALO17, isolated from C57BL/6J laboratory mouse feces.</title>
        <authorList>
            <person name="Lim S."/>
            <person name="Chang D.H."/>
            <person name="Ahn S."/>
            <person name="Kim B.C."/>
        </authorList>
    </citation>
    <scope>NUCLEOTIDE SEQUENCE [LARGE SCALE GENOMIC DNA]</scope>
    <source>
        <strain evidence="1 2">Alo17</strain>
    </source>
</reference>
<evidence type="ECO:0008006" key="3">
    <source>
        <dbReference type="Google" id="ProtNLM"/>
    </source>
</evidence>
<protein>
    <recommendedName>
        <fullName evidence="3">Peptidase M23 domain-containing protein</fullName>
    </recommendedName>
</protein>
<sequence>MTLTKTKDGKTYELIRFPMKTMTITQGNNGQYSHQGVNALDIAGKDTGIEPTFAPCSMRYKWHDSAANGNAIFFESVNKVMFADGTIDYATFMFIHDNYIGDILALANKGHVFAQWEEFGDEGTAGRATGNHCHFEVAKGRYSRPYDGPNRYGIYCLHNSISADKACVVDGVTIRNGNGMSWKKAADVKTGGSTGSIKWVAENGTATFTKDSIRIHKDNPDGEVIPGVTYNKGQSVKYIAKCAYKGHRWVRYIRASGGYGCVAVSGSETQGKDPWATFK</sequence>
<name>A0A140DVD9_9FIRM</name>
<dbReference type="EMBL" id="CP011391">
    <property type="protein sequence ID" value="AMK54616.1"/>
    <property type="molecule type" value="Genomic_DNA"/>
</dbReference>
<gene>
    <name evidence="1" type="ORF">AALO17_14820</name>
</gene>
<dbReference type="RefSeq" id="WP_236940455.1">
    <property type="nucleotide sequence ID" value="NZ_CAPBBT010000004.1"/>
</dbReference>
<evidence type="ECO:0000313" key="1">
    <source>
        <dbReference type="EMBL" id="AMK54616.1"/>
    </source>
</evidence>
<organism evidence="1 2">
    <name type="scientific">Faecalibaculum rodentium</name>
    <dbReference type="NCBI Taxonomy" id="1702221"/>
    <lineage>
        <taxon>Bacteria</taxon>
        <taxon>Bacillati</taxon>
        <taxon>Bacillota</taxon>
        <taxon>Erysipelotrichia</taxon>
        <taxon>Erysipelotrichales</taxon>
        <taxon>Erysipelotrichaceae</taxon>
        <taxon>Faecalibaculum</taxon>
    </lineage>
</organism>
<keyword evidence="2" id="KW-1185">Reference proteome</keyword>
<dbReference type="AlphaFoldDB" id="A0A140DVD9"/>